<protein>
    <submittedName>
        <fullName evidence="2">Benzoate transporter</fullName>
    </submittedName>
</protein>
<dbReference type="KEGG" id="amh:I633_21696"/>
<feature type="transmembrane region" description="Helical" evidence="1">
    <location>
        <begin position="80"/>
        <end position="98"/>
    </location>
</feature>
<feature type="transmembrane region" description="Helical" evidence="1">
    <location>
        <begin position="215"/>
        <end position="244"/>
    </location>
</feature>
<dbReference type="Proteomes" id="UP000014909">
    <property type="component" value="Plasmid unnamed"/>
</dbReference>
<feature type="transmembrane region" description="Helical" evidence="1">
    <location>
        <begin position="378"/>
        <end position="401"/>
    </location>
</feature>
<keyword evidence="1" id="KW-1133">Transmembrane helix</keyword>
<dbReference type="InterPro" id="IPR004711">
    <property type="entry name" value="Benzoate_Transporter"/>
</dbReference>
<dbReference type="Pfam" id="PF03594">
    <property type="entry name" value="BenE"/>
    <property type="match status" value="1"/>
</dbReference>
<proteinExistence type="predicted"/>
<dbReference type="PANTHER" id="PTHR30199:SF0">
    <property type="entry name" value="INNER MEMBRANE PROTEIN YDCO"/>
    <property type="match status" value="1"/>
</dbReference>
<dbReference type="AlphaFoldDB" id="S5AI78"/>
<sequence>MPNQPTFISFPPLKDWSLSAAVAGILASTMGYAGPLVILFQVAESANLSSEVLTSWIWGMSIASGLLCGWFSMRYRMPLLFAWNAPGSALLVTLVPGMPWSDVIGAYIMSGGILLLLGVTGAFERLVNRLPLALAAALLAGILVNFSLDLFSKMTQAPLLGLVMFAGYILLRHLLPRYAIMLTVAIGVGVLTLNYDLSFQQVDWQISTPHWYMPSFSLTALFSISIPLMLVAVSGQFITGIAILRQDKYSPPSNQIVAGSGLMSILFAPTACHGVNLSAITAAICTGPDANPDPKKRYFGPAVAMLWYIMFGLFSAALVSVIQAFPAAFIAMVAGIALLGALEGSLSTALSQPADREAALCTFLITASDLSLLGLSSAFWGLVIGGTIIVALIPVLCLVTAP</sequence>
<keyword evidence="1" id="KW-0472">Membrane</keyword>
<name>S5AI78_9ALTE</name>
<keyword evidence="1" id="KW-0812">Transmembrane</keyword>
<geneLocation type="plasmid" evidence="2">
    <name>unnamed</name>
</geneLocation>
<feature type="transmembrane region" description="Helical" evidence="1">
    <location>
        <begin position="178"/>
        <end position="195"/>
    </location>
</feature>
<evidence type="ECO:0000313" key="2">
    <source>
        <dbReference type="EMBL" id="AGP79782.1"/>
    </source>
</evidence>
<feature type="transmembrane region" description="Helical" evidence="1">
    <location>
        <begin position="256"/>
        <end position="278"/>
    </location>
</feature>
<feature type="transmembrane region" description="Helical" evidence="1">
    <location>
        <begin position="55"/>
        <end position="73"/>
    </location>
</feature>
<dbReference type="GO" id="GO:0042925">
    <property type="term" value="F:benzoate transmembrane transporter activity"/>
    <property type="evidence" value="ECO:0007669"/>
    <property type="project" value="InterPro"/>
</dbReference>
<evidence type="ECO:0000313" key="3">
    <source>
        <dbReference type="Proteomes" id="UP000014909"/>
    </source>
</evidence>
<feature type="transmembrane region" description="Helical" evidence="1">
    <location>
        <begin position="154"/>
        <end position="171"/>
    </location>
</feature>
<feature type="transmembrane region" description="Helical" evidence="1">
    <location>
        <begin position="130"/>
        <end position="148"/>
    </location>
</feature>
<reference evidence="2 3" key="1">
    <citation type="journal article" date="2013" name="Genome Biol. Evol.">
        <title>Genomic Diversity of "Deep Ecotype" Alteromonas macleodii Isolates: Evidence for Pan-Mediterranean Clonal Frames.</title>
        <authorList>
            <person name="Lopez-Perez M."/>
            <person name="Gonzaga A."/>
            <person name="Rodriguez-Valera F."/>
        </authorList>
    </citation>
    <scope>NUCLEOTIDE SEQUENCE [LARGE SCALE GENOMIC DNA]</scope>
    <source>
        <strain evidence="3">'English Channel 615'</strain>
        <plasmid evidence="3">Plasmid</plasmid>
    </source>
</reference>
<feature type="transmembrane region" description="Helical" evidence="1">
    <location>
        <begin position="324"/>
        <end position="342"/>
    </location>
</feature>
<evidence type="ECO:0000256" key="1">
    <source>
        <dbReference type="SAM" id="Phobius"/>
    </source>
</evidence>
<dbReference type="BioCyc" id="AMAC1300253:G12YX-3429-MONOMER"/>
<accession>S5AI78</accession>
<dbReference type="EMBL" id="CP004847">
    <property type="protein sequence ID" value="AGP79782.1"/>
    <property type="molecule type" value="Genomic_DNA"/>
</dbReference>
<gene>
    <name evidence="2" type="ORF">I633_21696</name>
</gene>
<dbReference type="PANTHER" id="PTHR30199">
    <property type="entry name" value="MFS FAMILY TRANSPORTER, PREDICTED SUBSTRATE BENZOATE"/>
    <property type="match status" value="1"/>
</dbReference>
<organism evidence="2 3">
    <name type="scientific">Alteromonas mediterranea 615</name>
    <dbReference type="NCBI Taxonomy" id="1300253"/>
    <lineage>
        <taxon>Bacteria</taxon>
        <taxon>Pseudomonadati</taxon>
        <taxon>Pseudomonadota</taxon>
        <taxon>Gammaproteobacteria</taxon>
        <taxon>Alteromonadales</taxon>
        <taxon>Alteromonadaceae</taxon>
        <taxon>Alteromonas/Salinimonas group</taxon>
        <taxon>Alteromonas</taxon>
    </lineage>
</organism>
<feature type="transmembrane region" description="Helical" evidence="1">
    <location>
        <begin position="20"/>
        <end position="43"/>
    </location>
</feature>
<feature type="transmembrane region" description="Helical" evidence="1">
    <location>
        <begin position="298"/>
        <end position="319"/>
    </location>
</feature>
<dbReference type="NCBIfam" id="TIGR00843">
    <property type="entry name" value="benE"/>
    <property type="match status" value="1"/>
</dbReference>
<feature type="transmembrane region" description="Helical" evidence="1">
    <location>
        <begin position="104"/>
        <end position="123"/>
    </location>
</feature>
<dbReference type="GO" id="GO:0005886">
    <property type="term" value="C:plasma membrane"/>
    <property type="evidence" value="ECO:0007669"/>
    <property type="project" value="TreeGrafter"/>
</dbReference>
<keyword evidence="2" id="KW-0614">Plasmid</keyword>